<proteinExistence type="predicted"/>
<sequence>MLGGANLPRNVAEEGAGGKIKIILCLKYSADYWAKEKCVCAPPASSLIYARRRWTCGGLPSVRGQKVVSTYFHTPGAFARNSARADMELIPSPFASTDHIVHHDPGPDPALGLDLDSEIIAPGESIHSNTRTVAELL</sequence>
<accession>A0A4C1UCC7</accession>
<gene>
    <name evidence="1" type="ORF">EVAR_13734_1</name>
</gene>
<organism evidence="1 2">
    <name type="scientific">Eumeta variegata</name>
    <name type="common">Bagworm moth</name>
    <name type="synonym">Eumeta japonica</name>
    <dbReference type="NCBI Taxonomy" id="151549"/>
    <lineage>
        <taxon>Eukaryota</taxon>
        <taxon>Metazoa</taxon>
        <taxon>Ecdysozoa</taxon>
        <taxon>Arthropoda</taxon>
        <taxon>Hexapoda</taxon>
        <taxon>Insecta</taxon>
        <taxon>Pterygota</taxon>
        <taxon>Neoptera</taxon>
        <taxon>Endopterygota</taxon>
        <taxon>Lepidoptera</taxon>
        <taxon>Glossata</taxon>
        <taxon>Ditrysia</taxon>
        <taxon>Tineoidea</taxon>
        <taxon>Psychidae</taxon>
        <taxon>Oiketicinae</taxon>
        <taxon>Eumeta</taxon>
    </lineage>
</organism>
<name>A0A4C1UCC7_EUMVA</name>
<reference evidence="1 2" key="1">
    <citation type="journal article" date="2019" name="Commun. Biol.">
        <title>The bagworm genome reveals a unique fibroin gene that provides high tensile strength.</title>
        <authorList>
            <person name="Kono N."/>
            <person name="Nakamura H."/>
            <person name="Ohtoshi R."/>
            <person name="Tomita M."/>
            <person name="Numata K."/>
            <person name="Arakawa K."/>
        </authorList>
    </citation>
    <scope>NUCLEOTIDE SEQUENCE [LARGE SCALE GENOMIC DNA]</scope>
</reference>
<evidence type="ECO:0000313" key="1">
    <source>
        <dbReference type="EMBL" id="GBP23777.1"/>
    </source>
</evidence>
<dbReference type="AlphaFoldDB" id="A0A4C1UCC7"/>
<dbReference type="Proteomes" id="UP000299102">
    <property type="component" value="Unassembled WGS sequence"/>
</dbReference>
<comment type="caution">
    <text evidence="1">The sequence shown here is derived from an EMBL/GenBank/DDBJ whole genome shotgun (WGS) entry which is preliminary data.</text>
</comment>
<evidence type="ECO:0000313" key="2">
    <source>
        <dbReference type="Proteomes" id="UP000299102"/>
    </source>
</evidence>
<protein>
    <submittedName>
        <fullName evidence="1">Uncharacterized protein</fullName>
    </submittedName>
</protein>
<dbReference type="EMBL" id="BGZK01000153">
    <property type="protein sequence ID" value="GBP23777.1"/>
    <property type="molecule type" value="Genomic_DNA"/>
</dbReference>
<keyword evidence="2" id="KW-1185">Reference proteome</keyword>